<dbReference type="PANTHER" id="PTHR34569">
    <property type="entry name" value="EXPRESSED PROTEIN"/>
    <property type="match status" value="1"/>
</dbReference>
<reference evidence="2" key="1">
    <citation type="submission" date="2017-07" db="EMBL/GenBank/DDBJ databases">
        <title>Taro Niue Genome Assembly and Annotation.</title>
        <authorList>
            <person name="Atibalentja N."/>
            <person name="Keating K."/>
            <person name="Fields C.J."/>
        </authorList>
    </citation>
    <scope>NUCLEOTIDE SEQUENCE</scope>
    <source>
        <strain evidence="2">Niue_2</strain>
        <tissue evidence="2">Leaf</tissue>
    </source>
</reference>
<organism evidence="2 3">
    <name type="scientific">Colocasia esculenta</name>
    <name type="common">Wild taro</name>
    <name type="synonym">Arum esculentum</name>
    <dbReference type="NCBI Taxonomy" id="4460"/>
    <lineage>
        <taxon>Eukaryota</taxon>
        <taxon>Viridiplantae</taxon>
        <taxon>Streptophyta</taxon>
        <taxon>Embryophyta</taxon>
        <taxon>Tracheophyta</taxon>
        <taxon>Spermatophyta</taxon>
        <taxon>Magnoliopsida</taxon>
        <taxon>Liliopsida</taxon>
        <taxon>Araceae</taxon>
        <taxon>Aroideae</taxon>
        <taxon>Colocasieae</taxon>
        <taxon>Colocasia</taxon>
    </lineage>
</organism>
<keyword evidence="3" id="KW-1185">Reference proteome</keyword>
<dbReference type="PANTHER" id="PTHR34569:SF2">
    <property type="entry name" value="EXPRESSED PROTEIN"/>
    <property type="match status" value="1"/>
</dbReference>
<proteinExistence type="predicted"/>
<feature type="region of interest" description="Disordered" evidence="1">
    <location>
        <begin position="1"/>
        <end position="62"/>
    </location>
</feature>
<dbReference type="Proteomes" id="UP000652761">
    <property type="component" value="Unassembled WGS sequence"/>
</dbReference>
<comment type="caution">
    <text evidence="2">The sequence shown here is derived from an EMBL/GenBank/DDBJ whole genome shotgun (WGS) entry which is preliminary data.</text>
</comment>
<dbReference type="OrthoDB" id="682663at2759"/>
<evidence type="ECO:0000256" key="1">
    <source>
        <dbReference type="SAM" id="MobiDB-lite"/>
    </source>
</evidence>
<accession>A0A843U5Y1</accession>
<evidence type="ECO:0000313" key="2">
    <source>
        <dbReference type="EMBL" id="MQL77666.1"/>
    </source>
</evidence>
<name>A0A843U5Y1_COLES</name>
<protein>
    <submittedName>
        <fullName evidence="2">Uncharacterized protein</fullName>
    </submittedName>
</protein>
<dbReference type="AlphaFoldDB" id="A0A843U5Y1"/>
<gene>
    <name evidence="2" type="ORF">Taro_010073</name>
</gene>
<evidence type="ECO:0000313" key="3">
    <source>
        <dbReference type="Proteomes" id="UP000652761"/>
    </source>
</evidence>
<dbReference type="EMBL" id="NMUH01000360">
    <property type="protein sequence ID" value="MQL77666.1"/>
    <property type="molecule type" value="Genomic_DNA"/>
</dbReference>
<sequence length="181" mass="19652">MEDGKLLCDDGPGDDSEEVRPPPGIIRRFRTLPPELDVSVENGRRGSPFANGLRHHHSDESDYRPCGGCTGRLGEGGSRYTSLRDVLPSPSAPSPTAAAAWPHEGEISIRNRLVKQAAYAYLQPMAAVSPGSAPGRGLHQRLGCDADGCFGIVRVRLVPVVRRALGQVFERFRRMFAAHGR</sequence>